<proteinExistence type="predicted"/>
<accession>A0A085V3W3</accession>
<keyword evidence="2" id="KW-1185">Reference proteome</keyword>
<evidence type="ECO:0000313" key="1">
    <source>
        <dbReference type="EMBL" id="KFE50126.1"/>
    </source>
</evidence>
<dbReference type="InterPro" id="IPR036619">
    <property type="entry name" value="NinB_sf"/>
</dbReference>
<evidence type="ECO:0008006" key="3">
    <source>
        <dbReference type="Google" id="ProtNLM"/>
    </source>
</evidence>
<organism evidence="1 2">
    <name type="scientific">Pseudomonas syringae</name>
    <dbReference type="NCBI Taxonomy" id="317"/>
    <lineage>
        <taxon>Bacteria</taxon>
        <taxon>Pseudomonadati</taxon>
        <taxon>Pseudomonadota</taxon>
        <taxon>Gammaproteobacteria</taxon>
        <taxon>Pseudomonadales</taxon>
        <taxon>Pseudomonadaceae</taxon>
        <taxon>Pseudomonas</taxon>
    </lineage>
</organism>
<name>A0A085V3W3_PSESX</name>
<sequence>MADKIRLNSLSELSAVSAAIRAKGFPCNVTITGAGRSLPQNALFHKWCECAAQFFVSMGKTTFATGAAMNMENMKRNLKQTFLGEVAVQDINLKTGEITERYELKHTSGLEKGEMHLFMTCIDMWANEHGIYLPHPEDSEYMKMRCNMGEAA</sequence>
<dbReference type="Gene3D" id="1.10.3790.10">
    <property type="entry name" value="NinB"/>
    <property type="match status" value="1"/>
</dbReference>
<comment type="caution">
    <text evidence="1">The sequence shown here is derived from an EMBL/GenBank/DDBJ whole genome shotgun (WGS) entry which is preliminary data.</text>
</comment>
<dbReference type="AlphaFoldDB" id="A0A085V3W3"/>
<dbReference type="Proteomes" id="UP000028631">
    <property type="component" value="Unassembled WGS sequence"/>
</dbReference>
<gene>
    <name evidence="1" type="ORF">IV01_25960</name>
</gene>
<dbReference type="OrthoDB" id="7061352at2"/>
<protein>
    <recommendedName>
        <fullName evidence="3">NinB protein</fullName>
    </recommendedName>
</protein>
<dbReference type="PATRIC" id="fig|317.175.peg.5409"/>
<evidence type="ECO:0000313" key="2">
    <source>
        <dbReference type="Proteomes" id="UP000028631"/>
    </source>
</evidence>
<reference evidence="1 2" key="1">
    <citation type="submission" date="2014-07" db="EMBL/GenBank/DDBJ databases">
        <title>Draft Genome Sequences of Environmental Pseudomonas syringae strains.</title>
        <authorList>
            <person name="Baltrus D.A."/>
            <person name="Berge O."/>
            <person name="Morris C."/>
        </authorList>
    </citation>
    <scope>NUCLEOTIDE SEQUENCE [LARGE SCALE GENOMIC DNA]</scope>
    <source>
        <strain evidence="1 2">GAW0119</strain>
    </source>
</reference>
<dbReference type="EMBL" id="JPQU01000109">
    <property type="protein sequence ID" value="KFE50126.1"/>
    <property type="molecule type" value="Genomic_DNA"/>
</dbReference>
<dbReference type="RefSeq" id="WP_032631966.1">
    <property type="nucleotide sequence ID" value="NZ_JPQU01000109.1"/>
</dbReference>